<gene>
    <name evidence="3" type="primary">pssF</name>
    <name evidence="3" type="ordered locus">COPRO5265_0433</name>
</gene>
<dbReference type="PANTHER" id="PTHR22916">
    <property type="entry name" value="GLYCOSYLTRANSFERASE"/>
    <property type="match status" value="1"/>
</dbReference>
<keyword evidence="4" id="KW-1185">Reference proteome</keyword>
<sequence>MSAFLGVNPVVNNEKNSLPLVSIIIDNYNYGRFIQDAIESALNQTYPNIEVIVVDDGSTDNSREIISRYASAGLVKAVLKENGGQASAMNAGFEVSSGDLVVFLDSDDVLKPEAIEVAVKTWHPGVSKVQWRLEAIDGQGSSIELFFPPLNAHLLNGNVQHIAKRWFYFGLSPQSGNLYPRDFLEIAMPLPEEEWRICADYPLIAAAVFYGEIISLPDVLGLYRLHGGNAVGKKSAKISVVLEQNDKVRRYLHERFCRFAKGIVSSGLDEKRLKLVNAILSKENGIPYVSRVRTGFCGALDSLVYPFFTSFSKRVLSFIWFLLVGVLPSSLAKFVAVQGIPDGNTVG</sequence>
<dbReference type="STRING" id="309798.COPRO5265_0433"/>
<dbReference type="Proteomes" id="UP000001732">
    <property type="component" value="Chromosome"/>
</dbReference>
<organism evidence="3 4">
    <name type="scientific">Coprothermobacter proteolyticus (strain ATCC 35245 / DSM 5265 / OCM 4 / BT)</name>
    <dbReference type="NCBI Taxonomy" id="309798"/>
    <lineage>
        <taxon>Bacteria</taxon>
        <taxon>Pseudomonadati</taxon>
        <taxon>Coprothermobacterota</taxon>
        <taxon>Coprothermobacteria</taxon>
        <taxon>Coprothermobacterales</taxon>
        <taxon>Coprothermobacteraceae</taxon>
        <taxon>Coprothermobacter</taxon>
    </lineage>
</organism>
<dbReference type="RefSeq" id="WP_012544755.1">
    <property type="nucleotide sequence ID" value="NC_011295.1"/>
</dbReference>
<keyword evidence="1" id="KW-0472">Membrane</keyword>
<evidence type="ECO:0000259" key="2">
    <source>
        <dbReference type="Pfam" id="PF00535"/>
    </source>
</evidence>
<dbReference type="KEGG" id="cpo:COPRO5265_0433"/>
<dbReference type="InterPro" id="IPR001173">
    <property type="entry name" value="Glyco_trans_2-like"/>
</dbReference>
<keyword evidence="3" id="KW-0808">Transferase</keyword>
<dbReference type="Pfam" id="PF00535">
    <property type="entry name" value="Glycos_transf_2"/>
    <property type="match status" value="1"/>
</dbReference>
<dbReference type="Gene3D" id="3.90.550.10">
    <property type="entry name" value="Spore Coat Polysaccharide Biosynthesis Protein SpsA, Chain A"/>
    <property type="match status" value="1"/>
</dbReference>
<reference evidence="4" key="1">
    <citation type="submission" date="2008-08" db="EMBL/GenBank/DDBJ databases">
        <title>The complete genome sequence of Coprothermobacter proteolyticus strain ATCC 5245 / DSM 5265 / BT.</title>
        <authorList>
            <person name="Dodson R.J."/>
            <person name="Durkin A.S."/>
            <person name="Wu M."/>
            <person name="Eisen J."/>
            <person name="Sutton G."/>
        </authorList>
    </citation>
    <scope>NUCLEOTIDE SEQUENCE [LARGE SCALE GENOMIC DNA]</scope>
    <source>
        <strain evidence="4">ATCC 35245 / DSM 5265 / OCM 4 / BT</strain>
    </source>
</reference>
<feature type="transmembrane region" description="Helical" evidence="1">
    <location>
        <begin position="315"/>
        <end position="336"/>
    </location>
</feature>
<evidence type="ECO:0000256" key="1">
    <source>
        <dbReference type="SAM" id="Phobius"/>
    </source>
</evidence>
<evidence type="ECO:0000313" key="3">
    <source>
        <dbReference type="EMBL" id="ACI18105.1"/>
    </source>
</evidence>
<dbReference type="OrthoDB" id="1640114at2"/>
<name>B5Y7Q1_COPPD</name>
<feature type="domain" description="Glycosyltransferase 2-like" evidence="2">
    <location>
        <begin position="22"/>
        <end position="123"/>
    </location>
</feature>
<dbReference type="GO" id="GO:0016758">
    <property type="term" value="F:hexosyltransferase activity"/>
    <property type="evidence" value="ECO:0007669"/>
    <property type="project" value="UniProtKB-ARBA"/>
</dbReference>
<keyword evidence="1" id="KW-0812">Transmembrane</keyword>
<dbReference type="InterPro" id="IPR029044">
    <property type="entry name" value="Nucleotide-diphossugar_trans"/>
</dbReference>
<proteinExistence type="predicted"/>
<dbReference type="HOGENOM" id="CLU_025996_0_7_9"/>
<reference evidence="3 4" key="2">
    <citation type="journal article" date="2014" name="Genome Announc.">
        <title>Complete Genome Sequence of Coprothermobacter proteolyticus DSM 5265.</title>
        <authorList>
            <person name="Alexiev A."/>
            <person name="Coil D.A."/>
            <person name="Badger J.H."/>
            <person name="Enticknap J."/>
            <person name="Ward N."/>
            <person name="Robb F.T."/>
            <person name="Eisen J.A."/>
        </authorList>
    </citation>
    <scope>NUCLEOTIDE SEQUENCE [LARGE SCALE GENOMIC DNA]</scope>
    <source>
        <strain evidence="4">ATCC 35245 / DSM 5265 / OCM 4 / BT</strain>
    </source>
</reference>
<dbReference type="SUPFAM" id="SSF53448">
    <property type="entry name" value="Nucleotide-diphospho-sugar transferases"/>
    <property type="match status" value="1"/>
</dbReference>
<dbReference type="EMBL" id="CP001145">
    <property type="protein sequence ID" value="ACI18105.1"/>
    <property type="molecule type" value="Genomic_DNA"/>
</dbReference>
<dbReference type="AlphaFoldDB" id="B5Y7Q1"/>
<protein>
    <submittedName>
        <fullName evidence="3">Putative glycosyltransferase protein</fullName>
    </submittedName>
</protein>
<dbReference type="eggNOG" id="COG1215">
    <property type="taxonomic scope" value="Bacteria"/>
</dbReference>
<evidence type="ECO:0000313" key="4">
    <source>
        <dbReference type="Proteomes" id="UP000001732"/>
    </source>
</evidence>
<accession>B5Y7Q1</accession>
<dbReference type="CAZy" id="GT2">
    <property type="family name" value="Glycosyltransferase Family 2"/>
</dbReference>
<keyword evidence="1" id="KW-1133">Transmembrane helix</keyword>